<keyword evidence="3" id="KW-1185">Reference proteome</keyword>
<dbReference type="Proteomes" id="UP000215214">
    <property type="component" value="Chromosome TJEJU"/>
</dbReference>
<reference evidence="2 3" key="1">
    <citation type="submission" date="2017-07" db="EMBL/GenBank/DDBJ databases">
        <authorList>
            <person name="Sun Z.S."/>
            <person name="Albrecht U."/>
            <person name="Echele G."/>
            <person name="Lee C.C."/>
        </authorList>
    </citation>
    <scope>NUCLEOTIDE SEQUENCE [LARGE SCALE GENOMIC DNA]</scope>
    <source>
        <strain evidence="3">type strain: KCTC 22618</strain>
    </source>
</reference>
<dbReference type="OrthoDB" id="1356868at2"/>
<protein>
    <submittedName>
        <fullName evidence="2">Uncharacterized protein</fullName>
    </submittedName>
</protein>
<feature type="chain" id="PRO_5012172748" evidence="1">
    <location>
        <begin position="19"/>
        <end position="163"/>
    </location>
</feature>
<evidence type="ECO:0000313" key="3">
    <source>
        <dbReference type="Proteomes" id="UP000215214"/>
    </source>
</evidence>
<dbReference type="AlphaFoldDB" id="A0A238U9V4"/>
<name>A0A238U9V4_9FLAO</name>
<gene>
    <name evidence="2" type="ORF">TJEJU_1600</name>
</gene>
<dbReference type="EMBL" id="LT899436">
    <property type="protein sequence ID" value="SNR15328.1"/>
    <property type="molecule type" value="Genomic_DNA"/>
</dbReference>
<sequence length="163" mass="18825">MKKILLLIFVITASVVLAQDLPSEPRDGYAFPLGSKFRIKLYPVDSVSFNYSIVKFERTDKIVEIWDNDSLFEKEGEKGTIDFFFGLGTNGKTEEERIKNKKVLLLIKNRSKYSLSYTSDIQREENGEFTKTSNVGSHSGLKAIEMWPYMIYQIGLKEFKKMK</sequence>
<feature type="signal peptide" evidence="1">
    <location>
        <begin position="1"/>
        <end position="18"/>
    </location>
</feature>
<proteinExistence type="predicted"/>
<evidence type="ECO:0000313" key="2">
    <source>
        <dbReference type="EMBL" id="SNR15328.1"/>
    </source>
</evidence>
<dbReference type="KEGG" id="tje:TJEJU_1600"/>
<organism evidence="2 3">
    <name type="scientific">Tenacibaculum jejuense</name>
    <dbReference type="NCBI Taxonomy" id="584609"/>
    <lineage>
        <taxon>Bacteria</taxon>
        <taxon>Pseudomonadati</taxon>
        <taxon>Bacteroidota</taxon>
        <taxon>Flavobacteriia</taxon>
        <taxon>Flavobacteriales</taxon>
        <taxon>Flavobacteriaceae</taxon>
        <taxon>Tenacibaculum</taxon>
    </lineage>
</organism>
<evidence type="ECO:0000256" key="1">
    <source>
        <dbReference type="SAM" id="SignalP"/>
    </source>
</evidence>
<accession>A0A238U9V4</accession>
<keyword evidence="1" id="KW-0732">Signal</keyword>
<dbReference type="RefSeq" id="WP_095070964.1">
    <property type="nucleotide sequence ID" value="NZ_LT899436.1"/>
</dbReference>